<accession>A0A7L5E8W1</accession>
<dbReference type="Gene3D" id="3.40.50.2300">
    <property type="match status" value="1"/>
</dbReference>
<evidence type="ECO:0000313" key="5">
    <source>
        <dbReference type="Proteomes" id="UP000503278"/>
    </source>
</evidence>
<dbReference type="EMBL" id="CP051682">
    <property type="protein sequence ID" value="QJD96816.1"/>
    <property type="molecule type" value="Genomic_DNA"/>
</dbReference>
<evidence type="ECO:0000259" key="3">
    <source>
        <dbReference type="PROSITE" id="PS50110"/>
    </source>
</evidence>
<dbReference type="PANTHER" id="PTHR44591:SF3">
    <property type="entry name" value="RESPONSE REGULATORY DOMAIN-CONTAINING PROTEIN"/>
    <property type="match status" value="1"/>
</dbReference>
<dbReference type="Proteomes" id="UP000503278">
    <property type="component" value="Chromosome"/>
</dbReference>
<dbReference type="InterPro" id="IPR011006">
    <property type="entry name" value="CheY-like_superfamily"/>
</dbReference>
<organism evidence="4 5">
    <name type="scientific">Mucilaginibacter robiniae</name>
    <dbReference type="NCBI Taxonomy" id="2728022"/>
    <lineage>
        <taxon>Bacteria</taxon>
        <taxon>Pseudomonadati</taxon>
        <taxon>Bacteroidota</taxon>
        <taxon>Sphingobacteriia</taxon>
        <taxon>Sphingobacteriales</taxon>
        <taxon>Sphingobacteriaceae</taxon>
        <taxon>Mucilaginibacter</taxon>
    </lineage>
</organism>
<dbReference type="RefSeq" id="WP_169608458.1">
    <property type="nucleotide sequence ID" value="NZ_CP051682.1"/>
</dbReference>
<dbReference type="PROSITE" id="PS50110">
    <property type="entry name" value="RESPONSE_REGULATORY"/>
    <property type="match status" value="1"/>
</dbReference>
<dbReference type="AlphaFoldDB" id="A0A7L5E8W1"/>
<feature type="domain" description="Response regulatory" evidence="3">
    <location>
        <begin position="4"/>
        <end position="119"/>
    </location>
</feature>
<keyword evidence="5" id="KW-1185">Reference proteome</keyword>
<proteinExistence type="predicted"/>
<gene>
    <name evidence="4" type="ORF">HH214_13530</name>
</gene>
<evidence type="ECO:0000256" key="2">
    <source>
        <dbReference type="PROSITE-ProRule" id="PRU00169"/>
    </source>
</evidence>
<feature type="modified residue" description="4-aspartylphosphate" evidence="2">
    <location>
        <position position="52"/>
    </location>
</feature>
<reference evidence="4 5" key="1">
    <citation type="submission" date="2020-04" db="EMBL/GenBank/DDBJ databases">
        <title>Genome sequencing of novel species.</title>
        <authorList>
            <person name="Heo J."/>
            <person name="Kim S.-J."/>
            <person name="Kim J.-S."/>
            <person name="Hong S.-B."/>
            <person name="Kwon S.-W."/>
        </authorList>
    </citation>
    <scope>NUCLEOTIDE SEQUENCE [LARGE SCALE GENOMIC DNA]</scope>
    <source>
        <strain evidence="4 5">F39-2</strain>
    </source>
</reference>
<protein>
    <submittedName>
        <fullName evidence="4">Response regulator</fullName>
    </submittedName>
</protein>
<dbReference type="Pfam" id="PF00072">
    <property type="entry name" value="Response_reg"/>
    <property type="match status" value="1"/>
</dbReference>
<dbReference type="GO" id="GO:0000160">
    <property type="term" value="P:phosphorelay signal transduction system"/>
    <property type="evidence" value="ECO:0007669"/>
    <property type="project" value="InterPro"/>
</dbReference>
<sequence>MAKRLFIIDDDEDILEILSIVFEDEGYNVVTANNSDAANYILELSPDLILLDVRIAGSPKSGLQICQELKSRQTTCNIPIILISAEHNLALLASNCHADSYVNKPFEITDLLQTVAQYV</sequence>
<dbReference type="InterPro" id="IPR001789">
    <property type="entry name" value="Sig_transdc_resp-reg_receiver"/>
</dbReference>
<dbReference type="InterPro" id="IPR050595">
    <property type="entry name" value="Bact_response_regulator"/>
</dbReference>
<keyword evidence="1 2" id="KW-0597">Phosphoprotein</keyword>
<dbReference type="SUPFAM" id="SSF52172">
    <property type="entry name" value="CheY-like"/>
    <property type="match status" value="1"/>
</dbReference>
<dbReference type="SMART" id="SM00448">
    <property type="entry name" value="REC"/>
    <property type="match status" value="1"/>
</dbReference>
<evidence type="ECO:0000256" key="1">
    <source>
        <dbReference type="ARBA" id="ARBA00022553"/>
    </source>
</evidence>
<dbReference type="KEGG" id="mrob:HH214_13530"/>
<dbReference type="PANTHER" id="PTHR44591">
    <property type="entry name" value="STRESS RESPONSE REGULATOR PROTEIN 1"/>
    <property type="match status" value="1"/>
</dbReference>
<name>A0A7L5E8W1_9SPHI</name>
<evidence type="ECO:0000313" key="4">
    <source>
        <dbReference type="EMBL" id="QJD96816.1"/>
    </source>
</evidence>